<keyword evidence="4" id="KW-1133">Transmembrane helix</keyword>
<organism evidence="6 7">
    <name type="scientific">Seminavis robusta</name>
    <dbReference type="NCBI Taxonomy" id="568900"/>
    <lineage>
        <taxon>Eukaryota</taxon>
        <taxon>Sar</taxon>
        <taxon>Stramenopiles</taxon>
        <taxon>Ochrophyta</taxon>
        <taxon>Bacillariophyta</taxon>
        <taxon>Bacillariophyceae</taxon>
        <taxon>Bacillariophycidae</taxon>
        <taxon>Naviculales</taxon>
        <taxon>Naviculaceae</taxon>
        <taxon>Seminavis</taxon>
    </lineage>
</organism>
<sequence length="408" mass="46134">MTTTTPTEAMPHPILTPIIVASCVCTRASTKETPAATQRNATTLLVMEYFTSILAAFCLVTLFLSQYSLLDAKGWFAVVVSFCGLIYVQRQDVRRAREQEGAEIEKKLHDFQKTRQERKEMTEWWTKEKARVYSNGGSDPTGEIFIKYTSLFDLTASIADRGILDELTSKNEEIMRLRQENGLKLKELYEKLNIEMTYNSNAMEGNRISRSETAMILSGLIGGEGKTLRELEDIVGHAKAFQKVQDLVATKKSAATISIRDILNIHELVLQNHSAGGKYRGEEEFVTVGNRKVLLAMPDEIEALMTKLVTWIRERQDTDYHPLLLATTVHYAFQRIHPFLDGNGLTARLLSNLILMRRGYPPIIIPVEKTETYLGALAAWDGGDPAPLVTFMTDLLKQMFSLYEKELR</sequence>
<dbReference type="PROSITE" id="PS51459">
    <property type="entry name" value="FIDO"/>
    <property type="match status" value="1"/>
</dbReference>
<dbReference type="EMBL" id="CAICTM010000705">
    <property type="protein sequence ID" value="CAB9515296.1"/>
    <property type="molecule type" value="Genomic_DNA"/>
</dbReference>
<accession>A0A9N8E9T9</accession>
<keyword evidence="7" id="KW-1185">Reference proteome</keyword>
<dbReference type="PANTHER" id="PTHR13504:SF38">
    <property type="entry name" value="FIDO DOMAIN-CONTAINING PROTEIN"/>
    <property type="match status" value="1"/>
</dbReference>
<gene>
    <name evidence="6" type="ORF">SEMRO_706_G190410.1</name>
</gene>
<keyword evidence="4" id="KW-0472">Membrane</keyword>
<evidence type="ECO:0000256" key="1">
    <source>
        <dbReference type="PIRSR" id="PIRSR640198-1"/>
    </source>
</evidence>
<evidence type="ECO:0000313" key="7">
    <source>
        <dbReference type="Proteomes" id="UP001153069"/>
    </source>
</evidence>
<name>A0A9N8E9T9_9STRA</name>
<proteinExistence type="predicted"/>
<dbReference type="InterPro" id="IPR040198">
    <property type="entry name" value="Fido_containing"/>
</dbReference>
<evidence type="ECO:0000313" key="6">
    <source>
        <dbReference type="EMBL" id="CAB9515296.1"/>
    </source>
</evidence>
<feature type="binding site" evidence="2">
    <location>
        <begin position="341"/>
        <end position="348"/>
    </location>
    <ligand>
        <name>ATP</name>
        <dbReference type="ChEBI" id="CHEBI:30616"/>
    </ligand>
</feature>
<dbReference type="SUPFAM" id="SSF140931">
    <property type="entry name" value="Fic-like"/>
    <property type="match status" value="1"/>
</dbReference>
<evidence type="ECO:0000256" key="4">
    <source>
        <dbReference type="SAM" id="Phobius"/>
    </source>
</evidence>
<feature type="domain" description="Fido" evidence="5">
    <location>
        <begin position="257"/>
        <end position="394"/>
    </location>
</feature>
<dbReference type="GO" id="GO:0016740">
    <property type="term" value="F:transferase activity"/>
    <property type="evidence" value="ECO:0007669"/>
    <property type="project" value="UniProtKB-KW"/>
</dbReference>
<dbReference type="InterPro" id="IPR036597">
    <property type="entry name" value="Fido-like_dom_sf"/>
</dbReference>
<keyword evidence="2" id="KW-0067">ATP-binding</keyword>
<protein>
    <submittedName>
        <fullName evidence="6">Monophosphate-protein transferase FICD homolog</fullName>
    </submittedName>
</protein>
<dbReference type="Gene3D" id="1.10.3290.10">
    <property type="entry name" value="Fido-like domain"/>
    <property type="match status" value="1"/>
</dbReference>
<keyword evidence="4" id="KW-0812">Transmembrane</keyword>
<dbReference type="PANTHER" id="PTHR13504">
    <property type="entry name" value="FIDO DOMAIN-CONTAINING PROTEIN DDB_G0283145"/>
    <property type="match status" value="1"/>
</dbReference>
<evidence type="ECO:0000256" key="3">
    <source>
        <dbReference type="PIRSR" id="PIRSR640198-3"/>
    </source>
</evidence>
<comment type="caution">
    <text evidence="6">The sequence shown here is derived from an EMBL/GenBank/DDBJ whole genome shotgun (WGS) entry which is preliminary data.</text>
</comment>
<reference evidence="6" key="1">
    <citation type="submission" date="2020-06" db="EMBL/GenBank/DDBJ databases">
        <authorList>
            <consortium name="Plant Systems Biology data submission"/>
        </authorList>
    </citation>
    <scope>NUCLEOTIDE SEQUENCE</scope>
    <source>
        <strain evidence="6">D6</strain>
    </source>
</reference>
<evidence type="ECO:0000259" key="5">
    <source>
        <dbReference type="PROSITE" id="PS51459"/>
    </source>
</evidence>
<dbReference type="OrthoDB" id="439046at2759"/>
<dbReference type="Proteomes" id="UP001153069">
    <property type="component" value="Unassembled WGS sequence"/>
</dbReference>
<feature type="active site" evidence="1">
    <location>
        <position position="337"/>
    </location>
</feature>
<dbReference type="GO" id="GO:0005524">
    <property type="term" value="F:ATP binding"/>
    <property type="evidence" value="ECO:0007669"/>
    <property type="project" value="UniProtKB-KW"/>
</dbReference>
<keyword evidence="6" id="KW-0808">Transferase</keyword>
<evidence type="ECO:0000256" key="2">
    <source>
        <dbReference type="PIRSR" id="PIRSR640198-2"/>
    </source>
</evidence>
<dbReference type="Pfam" id="PF02661">
    <property type="entry name" value="Fic"/>
    <property type="match status" value="1"/>
</dbReference>
<dbReference type="InterPro" id="IPR003812">
    <property type="entry name" value="Fido"/>
</dbReference>
<feature type="site" description="Important for autoinhibition of adenylyltransferase activity" evidence="3">
    <location>
        <position position="204"/>
    </location>
</feature>
<dbReference type="AlphaFoldDB" id="A0A9N8E9T9"/>
<keyword evidence="2" id="KW-0547">Nucleotide-binding</keyword>
<feature type="transmembrane region" description="Helical" evidence="4">
    <location>
        <begin position="42"/>
        <end position="64"/>
    </location>
</feature>